<reference evidence="1" key="1">
    <citation type="submission" date="2020-05" db="EMBL/GenBank/DDBJ databases">
        <title>Large-scale comparative analyses of tick genomes elucidate their genetic diversity and vector capacities.</title>
        <authorList>
            <person name="Jia N."/>
            <person name="Wang J."/>
            <person name="Shi W."/>
            <person name="Du L."/>
            <person name="Sun Y."/>
            <person name="Zhan W."/>
            <person name="Jiang J."/>
            <person name="Wang Q."/>
            <person name="Zhang B."/>
            <person name="Ji P."/>
            <person name="Sakyi L.B."/>
            <person name="Cui X."/>
            <person name="Yuan T."/>
            <person name="Jiang B."/>
            <person name="Yang W."/>
            <person name="Lam T.T.-Y."/>
            <person name="Chang Q."/>
            <person name="Ding S."/>
            <person name="Wang X."/>
            <person name="Zhu J."/>
            <person name="Ruan X."/>
            <person name="Zhao L."/>
            <person name="Wei J."/>
            <person name="Que T."/>
            <person name="Du C."/>
            <person name="Cheng J."/>
            <person name="Dai P."/>
            <person name="Han X."/>
            <person name="Huang E."/>
            <person name="Gao Y."/>
            <person name="Liu J."/>
            <person name="Shao H."/>
            <person name="Ye R."/>
            <person name="Li L."/>
            <person name="Wei W."/>
            <person name="Wang X."/>
            <person name="Wang C."/>
            <person name="Yang T."/>
            <person name="Huo Q."/>
            <person name="Li W."/>
            <person name="Guo W."/>
            <person name="Chen H."/>
            <person name="Zhou L."/>
            <person name="Ni X."/>
            <person name="Tian J."/>
            <person name="Zhou Y."/>
            <person name="Sheng Y."/>
            <person name="Liu T."/>
            <person name="Pan Y."/>
            <person name="Xia L."/>
            <person name="Li J."/>
            <person name="Zhao F."/>
            <person name="Cao W."/>
        </authorList>
    </citation>
    <scope>NUCLEOTIDE SEQUENCE</scope>
    <source>
        <strain evidence="1">Dsil-2018</strain>
    </source>
</reference>
<dbReference type="Proteomes" id="UP000821865">
    <property type="component" value="Chromosome 1"/>
</dbReference>
<gene>
    <name evidence="1" type="ORF">HPB49_016806</name>
</gene>
<name>A0ACB8E144_DERSI</name>
<organism evidence="1 2">
    <name type="scientific">Dermacentor silvarum</name>
    <name type="common">Tick</name>
    <dbReference type="NCBI Taxonomy" id="543639"/>
    <lineage>
        <taxon>Eukaryota</taxon>
        <taxon>Metazoa</taxon>
        <taxon>Ecdysozoa</taxon>
        <taxon>Arthropoda</taxon>
        <taxon>Chelicerata</taxon>
        <taxon>Arachnida</taxon>
        <taxon>Acari</taxon>
        <taxon>Parasitiformes</taxon>
        <taxon>Ixodida</taxon>
        <taxon>Ixodoidea</taxon>
        <taxon>Ixodidae</taxon>
        <taxon>Rhipicephalinae</taxon>
        <taxon>Dermacentor</taxon>
    </lineage>
</organism>
<comment type="caution">
    <text evidence="1">The sequence shown here is derived from an EMBL/GenBank/DDBJ whole genome shotgun (WGS) entry which is preliminary data.</text>
</comment>
<dbReference type="EMBL" id="CM023470">
    <property type="protein sequence ID" value="KAH7980507.1"/>
    <property type="molecule type" value="Genomic_DNA"/>
</dbReference>
<evidence type="ECO:0000313" key="1">
    <source>
        <dbReference type="EMBL" id="KAH7980507.1"/>
    </source>
</evidence>
<proteinExistence type="predicted"/>
<evidence type="ECO:0000313" key="2">
    <source>
        <dbReference type="Proteomes" id="UP000821865"/>
    </source>
</evidence>
<sequence>MRHCCVPLCTPSQRKTEPGVLFHEIPADPNARARWLKAISRKDWEPNSASSYSVVCSMHVNASDLKDNCKNRQLKPGVVPSIFCGYPSYMRKAPASTRRDASIRKAPKSNNPLHGLIAHQDRGRLYYPSEELVNVLRGLRRFADTVLSNRCSIAKPLEVSVERSILALMKLPVLRCEKWDEKQRKMVLHLIAKKFMKAIFTNYAVGVTDRNRATKLLERKPLSRKGL</sequence>
<protein>
    <submittedName>
        <fullName evidence="1">Uncharacterized protein</fullName>
    </submittedName>
</protein>
<accession>A0ACB8E144</accession>
<keyword evidence="2" id="KW-1185">Reference proteome</keyword>